<proteinExistence type="predicted"/>
<evidence type="ECO:0000313" key="2">
    <source>
        <dbReference type="EMBL" id="GBM73808.1"/>
    </source>
</evidence>
<dbReference type="EMBL" id="BGPR01105663">
    <property type="protein sequence ID" value="GBM73808.1"/>
    <property type="molecule type" value="Genomic_DNA"/>
</dbReference>
<gene>
    <name evidence="2" type="ORF">AVEN_94477_1</name>
</gene>
<reference evidence="2 3" key="1">
    <citation type="journal article" date="2019" name="Sci. Rep.">
        <title>Orb-weaving spider Araneus ventricosus genome elucidates the spidroin gene catalogue.</title>
        <authorList>
            <person name="Kono N."/>
            <person name="Nakamura H."/>
            <person name="Ohtoshi R."/>
            <person name="Moran D.A.P."/>
            <person name="Shinohara A."/>
            <person name="Yoshida Y."/>
            <person name="Fujiwara M."/>
            <person name="Mori M."/>
            <person name="Tomita M."/>
            <person name="Arakawa K."/>
        </authorList>
    </citation>
    <scope>NUCLEOTIDE SEQUENCE [LARGE SCALE GENOMIC DNA]</scope>
</reference>
<keyword evidence="3" id="KW-1185">Reference proteome</keyword>
<dbReference type="OrthoDB" id="6466835at2759"/>
<evidence type="ECO:0000256" key="1">
    <source>
        <dbReference type="SAM" id="MobiDB-lite"/>
    </source>
</evidence>
<name>A0A4Y2I803_ARAVE</name>
<dbReference type="AlphaFoldDB" id="A0A4Y2I803"/>
<accession>A0A4Y2I803</accession>
<protein>
    <submittedName>
        <fullName evidence="2">Uncharacterized protein</fullName>
    </submittedName>
</protein>
<organism evidence="2 3">
    <name type="scientific">Araneus ventricosus</name>
    <name type="common">Orbweaver spider</name>
    <name type="synonym">Epeira ventricosa</name>
    <dbReference type="NCBI Taxonomy" id="182803"/>
    <lineage>
        <taxon>Eukaryota</taxon>
        <taxon>Metazoa</taxon>
        <taxon>Ecdysozoa</taxon>
        <taxon>Arthropoda</taxon>
        <taxon>Chelicerata</taxon>
        <taxon>Arachnida</taxon>
        <taxon>Araneae</taxon>
        <taxon>Araneomorphae</taxon>
        <taxon>Entelegynae</taxon>
        <taxon>Araneoidea</taxon>
        <taxon>Araneidae</taxon>
        <taxon>Araneus</taxon>
    </lineage>
</organism>
<comment type="caution">
    <text evidence="2">The sequence shown here is derived from an EMBL/GenBank/DDBJ whole genome shotgun (WGS) entry which is preliminary data.</text>
</comment>
<dbReference type="Proteomes" id="UP000499080">
    <property type="component" value="Unassembled WGS sequence"/>
</dbReference>
<sequence>MPTPHEKDTERLRKLLVEVETDKDPDFDNEDNGPEDLLEEIFSHHESFCEHNTESEEDGDSGDEDMINLELFSSQSWA</sequence>
<feature type="compositionally biased region" description="Acidic residues" evidence="1">
    <location>
        <begin position="55"/>
        <end position="67"/>
    </location>
</feature>
<feature type="region of interest" description="Disordered" evidence="1">
    <location>
        <begin position="48"/>
        <end position="78"/>
    </location>
</feature>
<evidence type="ECO:0000313" key="3">
    <source>
        <dbReference type="Proteomes" id="UP000499080"/>
    </source>
</evidence>